<dbReference type="Gene3D" id="1.10.10.1150">
    <property type="entry name" value="Coenzyme PQQ synthesis protein D (PqqD)"/>
    <property type="match status" value="1"/>
</dbReference>
<dbReference type="InterPro" id="IPR008792">
    <property type="entry name" value="PQQD"/>
</dbReference>
<dbReference type="EMBL" id="CABHNA010000057">
    <property type="protein sequence ID" value="VUX10589.1"/>
    <property type="molecule type" value="Genomic_DNA"/>
</dbReference>
<evidence type="ECO:0000313" key="2">
    <source>
        <dbReference type="EMBL" id="VUX10589.1"/>
    </source>
</evidence>
<reference evidence="2 4" key="2">
    <citation type="submission" date="2019-07" db="EMBL/GenBank/DDBJ databases">
        <authorList>
            <person name="Hibberd C M."/>
            <person name="Gehrig L. J."/>
            <person name="Chang H.-W."/>
            <person name="Venkatesh S."/>
        </authorList>
    </citation>
    <scope>NUCLEOTIDE SEQUENCE [LARGE SCALE GENOMIC DNA]</scope>
    <source>
        <strain evidence="2">Ruminococcus_torques_SSTS_Bg7063</strain>
    </source>
</reference>
<sequence length="117" mass="14096">MKKKDSKNYLDFIPEKNPEIEYETGEDGIITVLIEWKGFYHKLAQRFFRRPRVSEIKLDKLGTFVWNSIDDKKDVHAISKELEAEFPSMEQPLTRLIKYLEILHDNHLIYWKGEKRK</sequence>
<dbReference type="RefSeq" id="WP_015529474.1">
    <property type="nucleotide sequence ID" value="NZ_CABHNA010000057.1"/>
</dbReference>
<reference evidence="1 3" key="1">
    <citation type="submission" date="2015-09" db="EMBL/GenBank/DDBJ databases">
        <authorList>
            <consortium name="Pathogen Informatics"/>
        </authorList>
    </citation>
    <scope>NUCLEOTIDE SEQUENCE [LARGE SCALE GENOMIC DNA]</scope>
    <source>
        <strain evidence="1 3">2789STDY5834889</strain>
    </source>
</reference>
<evidence type="ECO:0000313" key="4">
    <source>
        <dbReference type="Proteomes" id="UP000363661"/>
    </source>
</evidence>
<dbReference type="Proteomes" id="UP000363661">
    <property type="component" value="Unassembled WGS sequence"/>
</dbReference>
<dbReference type="Pfam" id="PF05402">
    <property type="entry name" value="PqqD"/>
    <property type="match status" value="1"/>
</dbReference>
<accession>A0A174ZNW5</accession>
<proteinExistence type="predicted"/>
<dbReference type="EMBL" id="CZBX01000005">
    <property type="protein sequence ID" value="CUQ85826.1"/>
    <property type="molecule type" value="Genomic_DNA"/>
</dbReference>
<evidence type="ECO:0000313" key="3">
    <source>
        <dbReference type="Proteomes" id="UP000078383"/>
    </source>
</evidence>
<dbReference type="AlphaFoldDB" id="A0A174ZNW5"/>
<organism evidence="1 3">
    <name type="scientific">[Ruminococcus] torques</name>
    <dbReference type="NCBI Taxonomy" id="33039"/>
    <lineage>
        <taxon>Bacteria</taxon>
        <taxon>Bacillati</taxon>
        <taxon>Bacillota</taxon>
        <taxon>Clostridia</taxon>
        <taxon>Lachnospirales</taxon>
        <taxon>Lachnospiraceae</taxon>
        <taxon>Mediterraneibacter</taxon>
    </lineage>
</organism>
<keyword evidence="4" id="KW-1185">Reference proteome</keyword>
<protein>
    <submittedName>
        <fullName evidence="2">Coenzyme PQQ synthesis protein D</fullName>
    </submittedName>
</protein>
<name>A0A174ZNW5_9FIRM</name>
<dbReference type="OrthoDB" id="308521at2"/>
<gene>
    <name evidence="2" type="primary">pqqD</name>
    <name evidence="1" type="ORF">ERS852502_01210</name>
    <name evidence="2" type="ORF">RTSSTS7063_01640</name>
</gene>
<dbReference type="Proteomes" id="UP000078383">
    <property type="component" value="Unassembled WGS sequence"/>
</dbReference>
<evidence type="ECO:0000313" key="1">
    <source>
        <dbReference type="EMBL" id="CUQ85826.1"/>
    </source>
</evidence>
<dbReference type="InterPro" id="IPR041881">
    <property type="entry name" value="PqqD_sf"/>
</dbReference>